<evidence type="ECO:0000313" key="3">
    <source>
        <dbReference type="EMBL" id="EFX72537.1"/>
    </source>
</evidence>
<feature type="compositionally biased region" description="Low complexity" evidence="1">
    <location>
        <begin position="159"/>
        <end position="168"/>
    </location>
</feature>
<dbReference type="AlphaFoldDB" id="E9H6M8"/>
<dbReference type="InParanoid" id="E9H6M8"/>
<sequence>MKSVVAAIILLVCVALVHSSPLSKGQSNTNINKNTNTNGNYEALYNFLSGLLDPEEEEEEEEPIIETPVYKPPVYKPTKPYPVYPGGGDYVEDKYPVVTSKPPTTNYGYAPYRPSTVSIHKPCKHCPAKPTPYKPYKIPYSSGSHATEEDDSEFDFKKAAGAKQAPAAETETTN</sequence>
<gene>
    <name evidence="3" type="ORF">DAPPUDRAFT_308165</name>
</gene>
<evidence type="ECO:0000256" key="2">
    <source>
        <dbReference type="SAM" id="SignalP"/>
    </source>
</evidence>
<proteinExistence type="predicted"/>
<keyword evidence="2" id="KW-0732">Signal</keyword>
<keyword evidence="4" id="KW-1185">Reference proteome</keyword>
<reference evidence="3 4" key="1">
    <citation type="journal article" date="2011" name="Science">
        <title>The ecoresponsive genome of Daphnia pulex.</title>
        <authorList>
            <person name="Colbourne J.K."/>
            <person name="Pfrender M.E."/>
            <person name="Gilbert D."/>
            <person name="Thomas W.K."/>
            <person name="Tucker A."/>
            <person name="Oakley T.H."/>
            <person name="Tokishita S."/>
            <person name="Aerts A."/>
            <person name="Arnold G.J."/>
            <person name="Basu M.K."/>
            <person name="Bauer D.J."/>
            <person name="Caceres C.E."/>
            <person name="Carmel L."/>
            <person name="Casola C."/>
            <person name="Choi J.H."/>
            <person name="Detter J.C."/>
            <person name="Dong Q."/>
            <person name="Dusheyko S."/>
            <person name="Eads B.D."/>
            <person name="Frohlich T."/>
            <person name="Geiler-Samerotte K.A."/>
            <person name="Gerlach D."/>
            <person name="Hatcher P."/>
            <person name="Jogdeo S."/>
            <person name="Krijgsveld J."/>
            <person name="Kriventseva E.V."/>
            <person name="Kultz D."/>
            <person name="Laforsch C."/>
            <person name="Lindquist E."/>
            <person name="Lopez J."/>
            <person name="Manak J.R."/>
            <person name="Muller J."/>
            <person name="Pangilinan J."/>
            <person name="Patwardhan R.P."/>
            <person name="Pitluck S."/>
            <person name="Pritham E.J."/>
            <person name="Rechtsteiner A."/>
            <person name="Rho M."/>
            <person name="Rogozin I.B."/>
            <person name="Sakarya O."/>
            <person name="Salamov A."/>
            <person name="Schaack S."/>
            <person name="Shapiro H."/>
            <person name="Shiga Y."/>
            <person name="Skalitzky C."/>
            <person name="Smith Z."/>
            <person name="Souvorov A."/>
            <person name="Sung W."/>
            <person name="Tang Z."/>
            <person name="Tsuchiya D."/>
            <person name="Tu H."/>
            <person name="Vos H."/>
            <person name="Wang M."/>
            <person name="Wolf Y.I."/>
            <person name="Yamagata H."/>
            <person name="Yamada T."/>
            <person name="Ye Y."/>
            <person name="Shaw J.R."/>
            <person name="Andrews J."/>
            <person name="Crease T.J."/>
            <person name="Tang H."/>
            <person name="Lucas S.M."/>
            <person name="Robertson H.M."/>
            <person name="Bork P."/>
            <person name="Koonin E.V."/>
            <person name="Zdobnov E.M."/>
            <person name="Grigoriev I.V."/>
            <person name="Lynch M."/>
            <person name="Boore J.L."/>
        </authorList>
    </citation>
    <scope>NUCLEOTIDE SEQUENCE [LARGE SCALE GENOMIC DNA]</scope>
</reference>
<evidence type="ECO:0000256" key="1">
    <source>
        <dbReference type="SAM" id="MobiDB-lite"/>
    </source>
</evidence>
<feature type="chain" id="PRO_5003240883" evidence="2">
    <location>
        <begin position="20"/>
        <end position="174"/>
    </location>
</feature>
<feature type="region of interest" description="Disordered" evidence="1">
    <location>
        <begin position="137"/>
        <end position="174"/>
    </location>
</feature>
<accession>E9H6M8</accession>
<dbReference type="KEGG" id="dpx:DAPPUDRAFT_308165"/>
<organism evidence="3 4">
    <name type="scientific">Daphnia pulex</name>
    <name type="common">Water flea</name>
    <dbReference type="NCBI Taxonomy" id="6669"/>
    <lineage>
        <taxon>Eukaryota</taxon>
        <taxon>Metazoa</taxon>
        <taxon>Ecdysozoa</taxon>
        <taxon>Arthropoda</taxon>
        <taxon>Crustacea</taxon>
        <taxon>Branchiopoda</taxon>
        <taxon>Diplostraca</taxon>
        <taxon>Cladocera</taxon>
        <taxon>Anomopoda</taxon>
        <taxon>Daphniidae</taxon>
        <taxon>Daphnia</taxon>
    </lineage>
</organism>
<name>E9H6M8_DAPPU</name>
<evidence type="ECO:0000313" key="4">
    <source>
        <dbReference type="Proteomes" id="UP000000305"/>
    </source>
</evidence>
<dbReference type="EMBL" id="GL732598">
    <property type="protein sequence ID" value="EFX72537.1"/>
    <property type="molecule type" value="Genomic_DNA"/>
</dbReference>
<dbReference type="HOGENOM" id="CLU_1541697_0_0_1"/>
<dbReference type="OrthoDB" id="10511145at2759"/>
<dbReference type="Proteomes" id="UP000000305">
    <property type="component" value="Unassembled WGS sequence"/>
</dbReference>
<protein>
    <submittedName>
        <fullName evidence="3">Uncharacterized protein</fullName>
    </submittedName>
</protein>
<feature type="signal peptide" evidence="2">
    <location>
        <begin position="1"/>
        <end position="19"/>
    </location>
</feature>